<evidence type="ECO:0000313" key="4">
    <source>
        <dbReference type="Proteomes" id="UP000249633"/>
    </source>
</evidence>
<organism evidence="3 4">
    <name type="scientific">Roseateles depolymerans</name>
    <dbReference type="NCBI Taxonomy" id="76731"/>
    <lineage>
        <taxon>Bacteria</taxon>
        <taxon>Pseudomonadati</taxon>
        <taxon>Pseudomonadota</taxon>
        <taxon>Betaproteobacteria</taxon>
        <taxon>Burkholderiales</taxon>
        <taxon>Sphaerotilaceae</taxon>
        <taxon>Roseateles</taxon>
    </lineage>
</organism>
<dbReference type="Proteomes" id="UP000249633">
    <property type="component" value="Unassembled WGS sequence"/>
</dbReference>
<comment type="caution">
    <text evidence="3">The sequence shown here is derived from an EMBL/GenBank/DDBJ whole genome shotgun (WGS) entry which is preliminary data.</text>
</comment>
<dbReference type="GO" id="GO:0016020">
    <property type="term" value="C:membrane"/>
    <property type="evidence" value="ECO:0007669"/>
    <property type="project" value="TreeGrafter"/>
</dbReference>
<gene>
    <name evidence="3" type="ORF">DI603_11460</name>
</gene>
<feature type="transmembrane region" description="Helical" evidence="1">
    <location>
        <begin position="134"/>
        <end position="159"/>
    </location>
</feature>
<dbReference type="InterPro" id="IPR002656">
    <property type="entry name" value="Acyl_transf_3_dom"/>
</dbReference>
<dbReference type="PANTHER" id="PTHR23028">
    <property type="entry name" value="ACETYLTRANSFERASE"/>
    <property type="match status" value="1"/>
</dbReference>
<feature type="transmembrane region" description="Helical" evidence="1">
    <location>
        <begin position="278"/>
        <end position="297"/>
    </location>
</feature>
<evidence type="ECO:0000256" key="1">
    <source>
        <dbReference type="SAM" id="Phobius"/>
    </source>
</evidence>
<sequence>MKPTSSAVIVPIQALRFAAALLVALGHLRHAAGQLFADFDFGPFNAHVYAAGVDVFFVISGFIIYTACHADFGRPAIAPRFLLKRLIRIAPMYWAFTVLFVLATGFTAGHWPAAAHLLSSLLFLPSPNAQQQPLPVYSLGWTLNFEMLFYALMSLALLLPGRRGPAALVAAVVALAAAGLLLAPAELPWALWCQPIVLEFLFGLLIARWRLAGLRLAAPQAGLLIALGIAGLLLGSQWGEASPLWAGRAFCMGLPAALIVTACAGLRVADARTRGWRLAVLGGDASYALYLVHPFVIGAAERAGPRWQLLGPAGFMALTLLATLLAALLVHRGFEQPLQRRLTQFFFTRPPAAAGRIAMKGE</sequence>
<dbReference type="EMBL" id="QFOD01000009">
    <property type="protein sequence ID" value="PZP32067.1"/>
    <property type="molecule type" value="Genomic_DNA"/>
</dbReference>
<feature type="transmembrane region" description="Helical" evidence="1">
    <location>
        <begin position="309"/>
        <end position="330"/>
    </location>
</feature>
<accession>A0A2W5DSD2</accession>
<evidence type="ECO:0000259" key="2">
    <source>
        <dbReference type="Pfam" id="PF01757"/>
    </source>
</evidence>
<keyword evidence="3" id="KW-0808">Transferase</keyword>
<feature type="domain" description="Acyltransferase 3" evidence="2">
    <location>
        <begin position="12"/>
        <end position="330"/>
    </location>
</feature>
<feature type="transmembrane region" description="Helical" evidence="1">
    <location>
        <begin position="245"/>
        <end position="266"/>
    </location>
</feature>
<feature type="transmembrane region" description="Helical" evidence="1">
    <location>
        <begin position="166"/>
        <end position="183"/>
    </location>
</feature>
<protein>
    <submittedName>
        <fullName evidence="3">Acyltransferase</fullName>
    </submittedName>
</protein>
<feature type="transmembrane region" description="Helical" evidence="1">
    <location>
        <begin position="49"/>
        <end position="72"/>
    </location>
</feature>
<keyword evidence="1" id="KW-1133">Transmembrane helix</keyword>
<keyword evidence="3" id="KW-0012">Acyltransferase</keyword>
<dbReference type="InterPro" id="IPR050879">
    <property type="entry name" value="Acyltransferase_3"/>
</dbReference>
<keyword evidence="1" id="KW-0812">Transmembrane</keyword>
<dbReference type="GO" id="GO:0016747">
    <property type="term" value="F:acyltransferase activity, transferring groups other than amino-acyl groups"/>
    <property type="evidence" value="ECO:0007669"/>
    <property type="project" value="InterPro"/>
</dbReference>
<feature type="transmembrane region" description="Helical" evidence="1">
    <location>
        <begin position="93"/>
        <end position="114"/>
    </location>
</feature>
<dbReference type="AlphaFoldDB" id="A0A2W5DSD2"/>
<evidence type="ECO:0000313" key="3">
    <source>
        <dbReference type="EMBL" id="PZP32067.1"/>
    </source>
</evidence>
<feature type="transmembrane region" description="Helical" evidence="1">
    <location>
        <begin position="189"/>
        <end position="209"/>
    </location>
</feature>
<reference evidence="3 4" key="1">
    <citation type="submission" date="2017-08" db="EMBL/GenBank/DDBJ databases">
        <title>Infants hospitalized years apart are colonized by the same room-sourced microbial strains.</title>
        <authorList>
            <person name="Brooks B."/>
            <person name="Olm M.R."/>
            <person name="Firek B.A."/>
            <person name="Baker R."/>
            <person name="Thomas B.C."/>
            <person name="Morowitz M.J."/>
            <person name="Banfield J.F."/>
        </authorList>
    </citation>
    <scope>NUCLEOTIDE SEQUENCE [LARGE SCALE GENOMIC DNA]</scope>
    <source>
        <strain evidence="3">S2_012_000_R2_81</strain>
    </source>
</reference>
<keyword evidence="1" id="KW-0472">Membrane</keyword>
<dbReference type="PANTHER" id="PTHR23028:SF131">
    <property type="entry name" value="BLR2367 PROTEIN"/>
    <property type="match status" value="1"/>
</dbReference>
<feature type="transmembrane region" description="Helical" evidence="1">
    <location>
        <begin position="221"/>
        <end position="239"/>
    </location>
</feature>
<dbReference type="Pfam" id="PF01757">
    <property type="entry name" value="Acyl_transf_3"/>
    <property type="match status" value="1"/>
</dbReference>
<proteinExistence type="predicted"/>
<dbReference type="GO" id="GO:0000271">
    <property type="term" value="P:polysaccharide biosynthetic process"/>
    <property type="evidence" value="ECO:0007669"/>
    <property type="project" value="TreeGrafter"/>
</dbReference>
<name>A0A2W5DSD2_9BURK</name>